<dbReference type="AlphaFoldDB" id="A0A1Y4QQY7"/>
<name>A0A1Y4QQY7_9ENTE</name>
<accession>A0A1Y4QQY7</accession>
<evidence type="ECO:0000313" key="2">
    <source>
        <dbReference type="Proteomes" id="UP000196074"/>
    </source>
</evidence>
<reference evidence="2" key="1">
    <citation type="submission" date="2017-04" db="EMBL/GenBank/DDBJ databases">
        <title>Function of individual gut microbiota members based on whole genome sequencing of pure cultures obtained from chicken caecum.</title>
        <authorList>
            <person name="Medvecky M."/>
            <person name="Cejkova D."/>
            <person name="Polansky O."/>
            <person name="Karasova D."/>
            <person name="Kubasova T."/>
            <person name="Cizek A."/>
            <person name="Rychlik I."/>
        </authorList>
    </citation>
    <scope>NUCLEOTIDE SEQUENCE [LARGE SCALE GENOMIC DNA]</scope>
    <source>
        <strain evidence="2">An144</strain>
    </source>
</reference>
<organism evidence="1 2">
    <name type="scientific">Enterococcus cecorum</name>
    <dbReference type="NCBI Taxonomy" id="44008"/>
    <lineage>
        <taxon>Bacteria</taxon>
        <taxon>Bacillati</taxon>
        <taxon>Bacillota</taxon>
        <taxon>Bacilli</taxon>
        <taxon>Lactobacillales</taxon>
        <taxon>Enterococcaceae</taxon>
        <taxon>Enterococcus</taxon>
    </lineage>
</organism>
<dbReference type="Proteomes" id="UP000196074">
    <property type="component" value="Unassembled WGS sequence"/>
</dbReference>
<evidence type="ECO:0000313" key="1">
    <source>
        <dbReference type="EMBL" id="OUQ07657.1"/>
    </source>
</evidence>
<dbReference type="EMBL" id="NFLC01000048">
    <property type="protein sequence ID" value="OUQ07657.1"/>
    <property type="molecule type" value="Genomic_DNA"/>
</dbReference>
<dbReference type="RefSeq" id="WP_241147084.1">
    <property type="nucleotide sequence ID" value="NZ_NFLC01000048.1"/>
</dbReference>
<protein>
    <submittedName>
        <fullName evidence="1">Uncharacterized protein</fullName>
    </submittedName>
</protein>
<comment type="caution">
    <text evidence="1">The sequence shown here is derived from an EMBL/GenBank/DDBJ whole genome shotgun (WGS) entry which is preliminary data.</text>
</comment>
<sequence>MKFLKCFFCSLLVLGVCVVGIVEARQIGEFANFRITSSYAKTGYLTKSITKANYVINLQPSENLAPMTVKNRLVNSNNEARSSDAVTRCGQRDTIGNWGTAGYGYALQMKRQNWWDGAAAITGSWSPDDR</sequence>
<proteinExistence type="predicted"/>
<gene>
    <name evidence="1" type="ORF">B5E88_12030</name>
</gene>